<dbReference type="EMBL" id="MQWD01000001">
    <property type="protein sequence ID" value="PAP75555.1"/>
    <property type="molecule type" value="Genomic_DNA"/>
</dbReference>
<accession>A0A271IXX1</accession>
<dbReference type="CDD" id="cd02440">
    <property type="entry name" value="AdoMet_MTases"/>
    <property type="match status" value="1"/>
</dbReference>
<evidence type="ECO:0000313" key="3">
    <source>
        <dbReference type="Proteomes" id="UP000216339"/>
    </source>
</evidence>
<dbReference type="Gene3D" id="3.40.50.150">
    <property type="entry name" value="Vaccinia Virus protein VP39"/>
    <property type="match status" value="1"/>
</dbReference>
<dbReference type="AlphaFoldDB" id="A0A271IXX1"/>
<dbReference type="Pfam" id="PF08241">
    <property type="entry name" value="Methyltransf_11"/>
    <property type="match status" value="1"/>
</dbReference>
<dbReference type="PANTHER" id="PTHR45036">
    <property type="entry name" value="METHYLTRANSFERASE LIKE 7B"/>
    <property type="match status" value="1"/>
</dbReference>
<dbReference type="PANTHER" id="PTHR45036:SF1">
    <property type="entry name" value="METHYLTRANSFERASE LIKE 7A"/>
    <property type="match status" value="1"/>
</dbReference>
<proteinExistence type="predicted"/>
<sequence length="199" mass="21542">MLANGDDAQHRLYGHRKRALFAEIDGRGGHPPTVVEIGAGTGLNARYLLPGAAWIVVEPNVHFHDHIRAEAEAHGLDLDLRVGTSENLPVADGEADAVVSTLVLCSVGDVRRSLAEARRALRPGGRFMFVEHVAAPAGSSLRRVQRLLRRPWGWVADGCRPDQDTELLIEAAGFSDVWIERFDADLGLVAPHVAGVATR</sequence>
<reference evidence="2 3" key="1">
    <citation type="submission" date="2016-11" db="EMBL/GenBank/DDBJ databases">
        <title>Study of marine rhodopsin-containing bacteria.</title>
        <authorList>
            <person name="Yoshizawa S."/>
            <person name="Kumagai Y."/>
            <person name="Kogure K."/>
        </authorList>
    </citation>
    <scope>NUCLEOTIDE SEQUENCE [LARGE SCALE GENOMIC DNA]</scope>
    <source>
        <strain evidence="2 3">SAORIC-28</strain>
    </source>
</reference>
<organism evidence="2 3">
    <name type="scientific">Rubrivirga marina</name>
    <dbReference type="NCBI Taxonomy" id="1196024"/>
    <lineage>
        <taxon>Bacteria</taxon>
        <taxon>Pseudomonadati</taxon>
        <taxon>Rhodothermota</taxon>
        <taxon>Rhodothermia</taxon>
        <taxon>Rhodothermales</taxon>
        <taxon>Rubricoccaceae</taxon>
        <taxon>Rubrivirga</taxon>
    </lineage>
</organism>
<protein>
    <recommendedName>
        <fullName evidence="1">Methyltransferase type 11 domain-containing protein</fullName>
    </recommendedName>
</protein>
<dbReference type="SUPFAM" id="SSF53335">
    <property type="entry name" value="S-adenosyl-L-methionine-dependent methyltransferases"/>
    <property type="match status" value="1"/>
</dbReference>
<evidence type="ECO:0000313" key="2">
    <source>
        <dbReference type="EMBL" id="PAP75555.1"/>
    </source>
</evidence>
<gene>
    <name evidence="2" type="ORF">BSZ37_03415</name>
</gene>
<dbReference type="Proteomes" id="UP000216339">
    <property type="component" value="Unassembled WGS sequence"/>
</dbReference>
<keyword evidence="3" id="KW-1185">Reference proteome</keyword>
<feature type="domain" description="Methyltransferase type 11" evidence="1">
    <location>
        <begin position="35"/>
        <end position="129"/>
    </location>
</feature>
<comment type="caution">
    <text evidence="2">The sequence shown here is derived from an EMBL/GenBank/DDBJ whole genome shotgun (WGS) entry which is preliminary data.</text>
</comment>
<dbReference type="GO" id="GO:0008757">
    <property type="term" value="F:S-adenosylmethionine-dependent methyltransferase activity"/>
    <property type="evidence" value="ECO:0007669"/>
    <property type="project" value="InterPro"/>
</dbReference>
<evidence type="ECO:0000259" key="1">
    <source>
        <dbReference type="Pfam" id="PF08241"/>
    </source>
</evidence>
<dbReference type="InterPro" id="IPR029063">
    <property type="entry name" value="SAM-dependent_MTases_sf"/>
</dbReference>
<dbReference type="RefSeq" id="WP_218830385.1">
    <property type="nucleotide sequence ID" value="NZ_MQWD01000001.1"/>
</dbReference>
<dbReference type="InterPro" id="IPR052356">
    <property type="entry name" value="Thiol_S-MT"/>
</dbReference>
<dbReference type="InterPro" id="IPR013216">
    <property type="entry name" value="Methyltransf_11"/>
</dbReference>
<name>A0A271IXX1_9BACT</name>